<keyword evidence="1" id="KW-0472">Membrane</keyword>
<gene>
    <name evidence="2" type="ORF">EV130_102165</name>
</gene>
<name>A0A4V2VCI8_9HYPH</name>
<dbReference type="Proteomes" id="UP000295547">
    <property type="component" value="Unassembled WGS sequence"/>
</dbReference>
<comment type="caution">
    <text evidence="2">The sequence shown here is derived from an EMBL/GenBank/DDBJ whole genome shotgun (WGS) entry which is preliminary data.</text>
</comment>
<dbReference type="AlphaFoldDB" id="A0A4V2VCI8"/>
<protein>
    <submittedName>
        <fullName evidence="2">Uncharacterized protein</fullName>
    </submittedName>
</protein>
<evidence type="ECO:0000313" key="2">
    <source>
        <dbReference type="EMBL" id="TCU28985.1"/>
    </source>
</evidence>
<feature type="transmembrane region" description="Helical" evidence="1">
    <location>
        <begin position="90"/>
        <end position="108"/>
    </location>
</feature>
<keyword evidence="1" id="KW-1133">Transmembrane helix</keyword>
<keyword evidence="1" id="KW-0812">Transmembrane</keyword>
<evidence type="ECO:0000256" key="1">
    <source>
        <dbReference type="SAM" id="Phobius"/>
    </source>
</evidence>
<proteinExistence type="predicted"/>
<sequence>MVERHGFHVSKVLPMTTVFRNVTDADQILGLYRVTERAIAPRYIKPDAARVWLDSLANATFFASVTLFLTVAFVPTKPEAQAGTKSWDKALLAVILPAMVAVLPVAALDAGRFHWSAVPAWVLLSGYVD</sequence>
<keyword evidence="3" id="KW-1185">Reference proteome</keyword>
<evidence type="ECO:0000313" key="3">
    <source>
        <dbReference type="Proteomes" id="UP000295547"/>
    </source>
</evidence>
<feature type="transmembrane region" description="Helical" evidence="1">
    <location>
        <begin position="51"/>
        <end position="74"/>
    </location>
</feature>
<organism evidence="2 3">
    <name type="scientific">Rhizobium azibense</name>
    <dbReference type="NCBI Taxonomy" id="1136135"/>
    <lineage>
        <taxon>Bacteria</taxon>
        <taxon>Pseudomonadati</taxon>
        <taxon>Pseudomonadota</taxon>
        <taxon>Alphaproteobacteria</taxon>
        <taxon>Hyphomicrobiales</taxon>
        <taxon>Rhizobiaceae</taxon>
        <taxon>Rhizobium/Agrobacterium group</taxon>
        <taxon>Rhizobium</taxon>
    </lineage>
</organism>
<dbReference type="EMBL" id="SMBJ01000002">
    <property type="protein sequence ID" value="TCU28985.1"/>
    <property type="molecule type" value="Genomic_DNA"/>
</dbReference>
<accession>A0A4V2VCI8</accession>
<reference evidence="2 3" key="1">
    <citation type="submission" date="2019-03" db="EMBL/GenBank/DDBJ databases">
        <title>Genomic Encyclopedia of Type Strains, Phase IV (KMG-V): Genome sequencing to study the core and pangenomes of soil and plant-associated prokaryotes.</title>
        <authorList>
            <person name="Whitman W."/>
        </authorList>
    </citation>
    <scope>NUCLEOTIDE SEQUENCE [LARGE SCALE GENOMIC DNA]</scope>
    <source>
        <strain evidence="2 3">Gr42</strain>
    </source>
</reference>